<dbReference type="Proteomes" id="UP001623591">
    <property type="component" value="Unassembled WGS sequence"/>
</dbReference>
<dbReference type="Gene3D" id="3.90.226.10">
    <property type="entry name" value="2-enoyl-CoA Hydratase, Chain A, domain 1"/>
    <property type="match status" value="2"/>
</dbReference>
<dbReference type="InterPro" id="IPR029045">
    <property type="entry name" value="ClpP/crotonase-like_dom_sf"/>
</dbReference>
<proteinExistence type="predicted"/>
<organism evidence="1 2">
    <name type="scientific">Candidatus Clostridium stratigraminis</name>
    <dbReference type="NCBI Taxonomy" id="3381661"/>
    <lineage>
        <taxon>Bacteria</taxon>
        <taxon>Bacillati</taxon>
        <taxon>Bacillota</taxon>
        <taxon>Clostridia</taxon>
        <taxon>Eubacteriales</taxon>
        <taxon>Clostridiaceae</taxon>
        <taxon>Clostridium</taxon>
    </lineage>
</organism>
<accession>A0ABW8T7H4</accession>
<comment type="caution">
    <text evidence="1">The sequence shown here is derived from an EMBL/GenBank/DDBJ whole genome shotgun (WGS) entry which is preliminary data.</text>
</comment>
<protein>
    <recommendedName>
        <fullName evidence="3">Peptidase family S41</fullName>
    </recommendedName>
</protein>
<reference evidence="1 2" key="1">
    <citation type="submission" date="2024-11" db="EMBL/GenBank/DDBJ databases">
        <authorList>
            <person name="Heng Y.C."/>
            <person name="Lim A.C.H."/>
            <person name="Lee J.K.Y."/>
            <person name="Kittelmann S."/>
        </authorList>
    </citation>
    <scope>NUCLEOTIDE SEQUENCE [LARGE SCALE GENOMIC DNA]</scope>
    <source>
        <strain evidence="1 2">WILCCON 0185</strain>
    </source>
</reference>
<dbReference type="PROSITE" id="PS51257">
    <property type="entry name" value="PROKAR_LIPOPROTEIN"/>
    <property type="match status" value="1"/>
</dbReference>
<evidence type="ECO:0008006" key="3">
    <source>
        <dbReference type="Google" id="ProtNLM"/>
    </source>
</evidence>
<gene>
    <name evidence="1" type="ORF">ACJDUG_15370</name>
</gene>
<dbReference type="EMBL" id="JBJHZZ010000016">
    <property type="protein sequence ID" value="MFL0248337.1"/>
    <property type="molecule type" value="Genomic_DNA"/>
</dbReference>
<dbReference type="RefSeq" id="WP_406770766.1">
    <property type="nucleotide sequence ID" value="NZ_JBJHZZ010000016.1"/>
</dbReference>
<dbReference type="SUPFAM" id="SSF52096">
    <property type="entry name" value="ClpP/crotonase"/>
    <property type="match status" value="1"/>
</dbReference>
<name>A0ABW8T7H4_9CLOT</name>
<sequence length="439" mass="50507">MAKLIKKKGCLLVIIALVVVLTGCNSHYKKVTSEKYSSNISTKQWIEDIDYLSKNLPKVHKSLYHSIKKEDFNKEIQSLKNDVPKLKDYEIKCRLSQIVASIGDAHTSLNLGFNNSNTYPLVLRWYNEDLRIVAADKEHKDILGKKLVSINSVAIDEIIKKVNSLISHENDQWLKVMNVQYVLMPDVLKLLGVTSDEKLEFTLKDDDNKISKIELFPKTLTTDNTIRVIDDMPVKPLMLQYNVNDLTERLYWYKYIAEDKILYFQYNQCIDKDVAQRYGYKDYKNYPVFQKFTEGLLNEITDKNIDKFVVDLRNNTGGDSRLMTEFVNKIAGIDKLKGKIYVIIGRETFSSGLMAAVDLMNNTKAAFYGEPSGGNVNGFGDIKNLVLPNSKLQLSYSTKYFSLSDKFNENFIPDVMVEQNFNDYKQGIDDVYEAIKSRR</sequence>
<evidence type="ECO:0000313" key="1">
    <source>
        <dbReference type="EMBL" id="MFL0248337.1"/>
    </source>
</evidence>
<evidence type="ECO:0000313" key="2">
    <source>
        <dbReference type="Proteomes" id="UP001623591"/>
    </source>
</evidence>
<keyword evidence="2" id="KW-1185">Reference proteome</keyword>